<reference evidence="1 2" key="1">
    <citation type="submission" date="2015-08" db="EMBL/GenBank/DDBJ databases">
        <title>Draft Genome Sequence of Rathayibacter sp. Strain VKM Ac-2596 Isolated from Leaf Gall Induced by Plant-Parasitic Nematodes.</title>
        <authorList>
            <person name="Vasilenko O.V."/>
            <person name="Starodumova I.P."/>
            <person name="Tarlachkov S.V."/>
            <person name="Dorofeeva L.V."/>
            <person name="Evtushenko L.I."/>
        </authorList>
    </citation>
    <scope>NUCLEOTIDE SEQUENCE [LARGE SCALE GENOMIC DNA]</scope>
    <source>
        <strain evidence="1 2">VKM Ac-2596</strain>
    </source>
</reference>
<proteinExistence type="predicted"/>
<dbReference type="EMBL" id="LIIN01000065">
    <property type="protein sequence ID" value="KZX20896.1"/>
    <property type="molecule type" value="Genomic_DNA"/>
</dbReference>
<sequence>MLSRPDAVTALAAARTVRSINAVLTDDSPHVPHHGRSA</sequence>
<dbReference type="AlphaFoldDB" id="A0A166HNB5"/>
<evidence type="ECO:0000313" key="1">
    <source>
        <dbReference type="EMBL" id="KZX20896.1"/>
    </source>
</evidence>
<dbReference type="Proteomes" id="UP000076717">
    <property type="component" value="Unassembled WGS sequence"/>
</dbReference>
<gene>
    <name evidence="1" type="ORF">ACH61_01980</name>
</gene>
<evidence type="ECO:0000313" key="2">
    <source>
        <dbReference type="Proteomes" id="UP000076717"/>
    </source>
</evidence>
<name>A0A166HNB5_9MICO</name>
<comment type="caution">
    <text evidence="1">The sequence shown here is derived from an EMBL/GenBank/DDBJ whole genome shotgun (WGS) entry which is preliminary data.</text>
</comment>
<organism evidence="1 2">
    <name type="scientific">Rathayibacter tanaceti</name>
    <dbReference type="NCBI Taxonomy" id="1671680"/>
    <lineage>
        <taxon>Bacteria</taxon>
        <taxon>Bacillati</taxon>
        <taxon>Actinomycetota</taxon>
        <taxon>Actinomycetes</taxon>
        <taxon>Micrococcales</taxon>
        <taxon>Microbacteriaceae</taxon>
        <taxon>Rathayibacter</taxon>
    </lineage>
</organism>
<protein>
    <submittedName>
        <fullName evidence="1">Uncharacterized protein</fullName>
    </submittedName>
</protein>
<keyword evidence="2" id="KW-1185">Reference proteome</keyword>
<accession>A0A166HNB5</accession>